<evidence type="ECO:0000256" key="7">
    <source>
        <dbReference type="ARBA" id="ARBA00022795"/>
    </source>
</evidence>
<keyword evidence="15" id="KW-0966">Cell projection</keyword>
<evidence type="ECO:0000313" key="16">
    <source>
        <dbReference type="Proteomes" id="UP000664658"/>
    </source>
</evidence>
<dbReference type="AlphaFoldDB" id="A0A8I1W5L6"/>
<dbReference type="PRINTS" id="PR00950">
    <property type="entry name" value="TYPE3IMSPROT"/>
</dbReference>
<reference evidence="15" key="1">
    <citation type="submission" date="2021-03" db="EMBL/GenBank/DDBJ databases">
        <title>Plesiomonas shigelloides zfcc0051, isolated from zebrafish feces.</title>
        <authorList>
            <person name="Vanderhoek Z."/>
            <person name="Gaulke C."/>
        </authorList>
    </citation>
    <scope>NUCLEOTIDE SEQUENCE</scope>
    <source>
        <strain evidence="15">Zfcc0051</strain>
    </source>
</reference>
<proteinExistence type="inferred from homology"/>
<feature type="region of interest" description="Disordered" evidence="14">
    <location>
        <begin position="1"/>
        <end position="20"/>
    </location>
</feature>
<organism evidence="15 16">
    <name type="scientific">Plesiomonas shigelloides</name>
    <name type="common">Aeromonas shigelloides</name>
    <dbReference type="NCBI Taxonomy" id="703"/>
    <lineage>
        <taxon>Bacteria</taxon>
        <taxon>Pseudomonadati</taxon>
        <taxon>Pseudomonadota</taxon>
        <taxon>Gammaproteobacteria</taxon>
        <taxon>Enterobacterales</taxon>
        <taxon>Enterobacteriaceae</taxon>
        <taxon>Plesiomonas</taxon>
    </lineage>
</organism>
<sequence>MSGDKSEKPTGQRLDKARKEGNLPRSRELVTALLVLGGTITLSAFSESLGRLLTGSMRYNLALSKQEVFDPQLAFKHLGESLSAMGWTLLAPLGLLMLIALVGNLLRGGWNVSIDSLQPKFSKLNPISGMGRMFSSQSIAELVKSVLKTALISLTLWSVVGDKIQMLLSLQHRDIGTAITLTLDLIWSTVLLYGLALLFIALLDLPYTQWQYIKKLKMSKQEVKEEHKNSEGNPQIKSRIRNLQRQMAMRRMHKVIPQADVIITNPTHYAVALKYDQNKAEAPFVLAKAVDAMALQMQQLARQHNRPIVNVPPLTRAVYYSTKEWQEIPAGLYTAVAHILTYVFHLEEYRLGRGLPPPPLPELTIPPELRH</sequence>
<keyword evidence="4 13" id="KW-0813">Transport</keyword>
<dbReference type="SUPFAM" id="SSF160544">
    <property type="entry name" value="EscU C-terminal domain-like"/>
    <property type="match status" value="1"/>
</dbReference>
<keyword evidence="15" id="KW-0282">Flagellum</keyword>
<evidence type="ECO:0000256" key="2">
    <source>
        <dbReference type="ARBA" id="ARBA00010690"/>
    </source>
</evidence>
<keyword evidence="5 13" id="KW-1003">Cell membrane</keyword>
<dbReference type="Gene3D" id="6.10.250.2080">
    <property type="match status" value="1"/>
</dbReference>
<keyword evidence="9 13" id="KW-1133">Transmembrane helix</keyword>
<feature type="transmembrane region" description="Helical" evidence="13">
    <location>
        <begin position="29"/>
        <end position="46"/>
    </location>
</feature>
<comment type="caution">
    <text evidence="15">The sequence shown here is derived from an EMBL/GenBank/DDBJ whole genome shotgun (WGS) entry which is preliminary data.</text>
</comment>
<dbReference type="InterPro" id="IPR006135">
    <property type="entry name" value="T3SS_substrate_exporter"/>
</dbReference>
<dbReference type="EMBL" id="JAFNAA010000003">
    <property type="protein sequence ID" value="MBO1107466.1"/>
    <property type="molecule type" value="Genomic_DNA"/>
</dbReference>
<dbReference type="Proteomes" id="UP000664658">
    <property type="component" value="Unassembled WGS sequence"/>
</dbReference>
<evidence type="ECO:0000256" key="8">
    <source>
        <dbReference type="ARBA" id="ARBA00022927"/>
    </source>
</evidence>
<keyword evidence="7 13" id="KW-1005">Bacterial flagellum biogenesis</keyword>
<feature type="transmembrane region" description="Helical" evidence="13">
    <location>
        <begin position="185"/>
        <end position="207"/>
    </location>
</feature>
<feature type="transmembrane region" description="Helical" evidence="13">
    <location>
        <begin position="84"/>
        <end position="106"/>
    </location>
</feature>
<evidence type="ECO:0000313" key="15">
    <source>
        <dbReference type="EMBL" id="MBO1107466.1"/>
    </source>
</evidence>
<accession>A0A8I1W5L6</accession>
<dbReference type="GO" id="GO:0044780">
    <property type="term" value="P:bacterial-type flagellum assembly"/>
    <property type="evidence" value="ECO:0007669"/>
    <property type="project" value="InterPro"/>
</dbReference>
<dbReference type="PANTHER" id="PTHR30531:SF12">
    <property type="entry name" value="FLAGELLAR BIOSYNTHETIC PROTEIN FLHB"/>
    <property type="match status" value="1"/>
</dbReference>
<evidence type="ECO:0000256" key="11">
    <source>
        <dbReference type="ARBA" id="ARBA00023225"/>
    </source>
</evidence>
<dbReference type="PANTHER" id="PTHR30531">
    <property type="entry name" value="FLAGELLAR BIOSYNTHETIC PROTEIN FLHB"/>
    <property type="match status" value="1"/>
</dbReference>
<evidence type="ECO:0000256" key="5">
    <source>
        <dbReference type="ARBA" id="ARBA00022475"/>
    </source>
</evidence>
<keyword evidence="10 13" id="KW-0472">Membrane</keyword>
<dbReference type="InterPro" id="IPR029025">
    <property type="entry name" value="T3SS_substrate_exporter_C"/>
</dbReference>
<evidence type="ECO:0000256" key="13">
    <source>
        <dbReference type="RuleBase" id="RU364091"/>
    </source>
</evidence>
<dbReference type="GO" id="GO:0009306">
    <property type="term" value="P:protein secretion"/>
    <property type="evidence" value="ECO:0007669"/>
    <property type="project" value="InterPro"/>
</dbReference>
<comment type="caution">
    <text evidence="13">Lacks conserved residue(s) required for the propagation of feature annotation.</text>
</comment>
<dbReference type="GO" id="GO:0005886">
    <property type="term" value="C:plasma membrane"/>
    <property type="evidence" value="ECO:0007669"/>
    <property type="project" value="UniProtKB-SubCell"/>
</dbReference>
<evidence type="ECO:0000256" key="12">
    <source>
        <dbReference type="ARBA" id="ARBA00025078"/>
    </source>
</evidence>
<evidence type="ECO:0000256" key="14">
    <source>
        <dbReference type="SAM" id="MobiDB-lite"/>
    </source>
</evidence>
<keyword evidence="6 13" id="KW-0812">Transmembrane</keyword>
<evidence type="ECO:0000256" key="4">
    <source>
        <dbReference type="ARBA" id="ARBA00022448"/>
    </source>
</evidence>
<dbReference type="KEGG" id="pshi:SAMEA2665130_0015"/>
<comment type="similarity">
    <text evidence="2 13">Belongs to the type III secretion exporter family.</text>
</comment>
<keyword evidence="11 13" id="KW-1006">Bacterial flagellum protein export</keyword>
<dbReference type="Pfam" id="PF01312">
    <property type="entry name" value="Bac_export_2"/>
    <property type="match status" value="1"/>
</dbReference>
<dbReference type="GeneID" id="69704859"/>
<dbReference type="Gene3D" id="3.40.1690.10">
    <property type="entry name" value="secretion proteins EscU"/>
    <property type="match status" value="1"/>
</dbReference>
<dbReference type="InterPro" id="IPR006136">
    <property type="entry name" value="FlhB"/>
</dbReference>
<evidence type="ECO:0000256" key="10">
    <source>
        <dbReference type="ARBA" id="ARBA00023136"/>
    </source>
</evidence>
<dbReference type="NCBIfam" id="TIGR00328">
    <property type="entry name" value="flhB"/>
    <property type="match status" value="1"/>
</dbReference>
<evidence type="ECO:0000256" key="1">
    <source>
        <dbReference type="ARBA" id="ARBA00004651"/>
    </source>
</evidence>
<protein>
    <recommendedName>
        <fullName evidence="3 13">Flagellar biosynthetic protein FlhB</fullName>
    </recommendedName>
</protein>
<evidence type="ECO:0000256" key="3">
    <source>
        <dbReference type="ARBA" id="ARBA00021622"/>
    </source>
</evidence>
<keyword evidence="15" id="KW-0969">Cilium</keyword>
<dbReference type="RefSeq" id="WP_197665226.1">
    <property type="nucleotide sequence ID" value="NZ_CP087711.1"/>
</dbReference>
<name>A0A8I1W5L6_PLESH</name>
<evidence type="ECO:0000256" key="9">
    <source>
        <dbReference type="ARBA" id="ARBA00022989"/>
    </source>
</evidence>
<comment type="function">
    <text evidence="12 13">Required for formation of the rod structure in the basal body of the flagellar apparatus. Together with FliI and FliH, may constitute the export apparatus of flagellin.</text>
</comment>
<gene>
    <name evidence="13 15" type="primary">flhB</name>
    <name evidence="15" type="ORF">J2R62_04370</name>
</gene>
<evidence type="ECO:0000256" key="6">
    <source>
        <dbReference type="ARBA" id="ARBA00022692"/>
    </source>
</evidence>
<keyword evidence="8 13" id="KW-0653">Protein transport</keyword>
<comment type="subcellular location">
    <subcellularLocation>
        <location evidence="1">Cell membrane</location>
        <topology evidence="1">Multi-pass membrane protein</topology>
    </subcellularLocation>
</comment>